<protein>
    <submittedName>
        <fullName evidence="1">Uncharacterized protein</fullName>
    </submittedName>
</protein>
<proteinExistence type="predicted"/>
<gene>
    <name evidence="1" type="ORF">HED35_13265</name>
</gene>
<organism evidence="1 2">
    <name type="scientific">Vagococcus fluvialis</name>
    <dbReference type="NCBI Taxonomy" id="2738"/>
    <lineage>
        <taxon>Bacteria</taxon>
        <taxon>Bacillati</taxon>
        <taxon>Bacillota</taxon>
        <taxon>Bacilli</taxon>
        <taxon>Lactobacillales</taxon>
        <taxon>Enterococcaceae</taxon>
        <taxon>Vagococcus</taxon>
    </lineage>
</organism>
<accession>A0A7X6DB02</accession>
<comment type="caution">
    <text evidence="1">The sequence shown here is derived from an EMBL/GenBank/DDBJ whole genome shotgun (WGS) entry which is preliminary data.</text>
</comment>
<dbReference type="EMBL" id="JAAVMB010000019">
    <property type="protein sequence ID" value="NKC69060.1"/>
    <property type="molecule type" value="Genomic_DNA"/>
</dbReference>
<dbReference type="AlphaFoldDB" id="A0A7X6DB02"/>
<reference evidence="1 2" key="1">
    <citation type="submission" date="2020-03" db="EMBL/GenBank/DDBJ databases">
        <title>Bacterial samples isolated from urine from healthy bovine heifers (Gyr breed).</title>
        <authorList>
            <person name="Giannattasio-Ferraz S."/>
            <person name="Maskeri L."/>
            <person name="Penido A."/>
            <person name="Barbosa-Stancioli E.F."/>
            <person name="Putonti C."/>
        </authorList>
    </citation>
    <scope>NUCLEOTIDE SEQUENCE [LARGE SCALE GENOMIC DNA]</scope>
    <source>
        <strain evidence="1 2">UFMG-H7</strain>
    </source>
</reference>
<dbReference type="RefSeq" id="WP_167808103.1">
    <property type="nucleotide sequence ID" value="NZ_JAAVMB010000019.1"/>
</dbReference>
<evidence type="ECO:0000313" key="2">
    <source>
        <dbReference type="Proteomes" id="UP000521358"/>
    </source>
</evidence>
<name>A0A7X6DB02_9ENTE</name>
<evidence type="ECO:0000313" key="1">
    <source>
        <dbReference type="EMBL" id="NKC69060.1"/>
    </source>
</evidence>
<dbReference type="Proteomes" id="UP000521358">
    <property type="component" value="Unassembled WGS sequence"/>
</dbReference>
<sequence>MKSCEYIKSKEQLAYEQRSKELQEINQIRSNQSKRTITIGMDQIFQLRTNKSKKVFQFQLLVHTLNPLNNKFIRKFNEEQSLKVGFQIGINSVRYYSVRKIKMSKDGRLYDISLDCSSSEERNFLINLYNSLEKG</sequence>